<dbReference type="HAMAP" id="MF_00386">
    <property type="entry name" value="UPF0161_YidD"/>
    <property type="match status" value="1"/>
</dbReference>
<evidence type="ECO:0000313" key="3">
    <source>
        <dbReference type="Proteomes" id="UP000002985"/>
    </source>
</evidence>
<dbReference type="Proteomes" id="UP000002985">
    <property type="component" value="Unassembled WGS sequence"/>
</dbReference>
<dbReference type="AlphaFoldDB" id="I3INX8"/>
<sequence length="69" mass="7904">MKFIIIKLIQAYQFVISPLLLPSCRYDPTCSQYMIDAVRKKGILRGICLGIWRILRCHPFGGSGYDPVE</sequence>
<name>I3INX8_9BACT</name>
<dbReference type="InterPro" id="IPR002696">
    <property type="entry name" value="Membr_insert_effic_factor_YidD"/>
</dbReference>
<keyword evidence="1" id="KW-0472">Membrane</keyword>
<comment type="caution">
    <text evidence="2">The sequence shown here is derived from an EMBL/GenBank/DDBJ whole genome shotgun (WGS) entry which is preliminary data.</text>
</comment>
<dbReference type="SMART" id="SM01234">
    <property type="entry name" value="Haemolytic"/>
    <property type="match status" value="1"/>
</dbReference>
<comment type="similarity">
    <text evidence="1">Belongs to the UPF0161 family.</text>
</comment>
<comment type="function">
    <text evidence="1">Could be involved in insertion of integral membrane proteins into the membrane.</text>
</comment>
<evidence type="ECO:0000313" key="2">
    <source>
        <dbReference type="EMBL" id="GAB63423.1"/>
    </source>
</evidence>
<reference evidence="2 3" key="1">
    <citation type="journal article" date="2012" name="FEBS Lett.">
        <title>Anammox organism KSU-1 expresses a NirK-type copper-containing nitrite reductase instead of a NirS-type with cytochrome cd1.</title>
        <authorList>
            <person name="Hira D."/>
            <person name="Toh H."/>
            <person name="Migita C.T."/>
            <person name="Okubo H."/>
            <person name="Nishiyama T."/>
            <person name="Hattori M."/>
            <person name="Furukawa K."/>
            <person name="Fujii T."/>
        </authorList>
    </citation>
    <scope>NUCLEOTIDE SEQUENCE [LARGE SCALE GENOMIC DNA]</scope>
</reference>
<gene>
    <name evidence="2" type="ORF">KSU1_D0114</name>
</gene>
<dbReference type="PANTHER" id="PTHR33383:SF1">
    <property type="entry name" value="MEMBRANE PROTEIN INSERTION EFFICIENCY FACTOR-RELATED"/>
    <property type="match status" value="1"/>
</dbReference>
<organism evidence="2 3">
    <name type="scientific">Candidatus Jettenia caeni</name>
    <dbReference type="NCBI Taxonomy" id="247490"/>
    <lineage>
        <taxon>Bacteria</taxon>
        <taxon>Pseudomonadati</taxon>
        <taxon>Planctomycetota</taxon>
        <taxon>Candidatus Brocadiia</taxon>
        <taxon>Candidatus Brocadiales</taxon>
        <taxon>Candidatus Brocadiaceae</taxon>
        <taxon>Candidatus Jettenia</taxon>
    </lineage>
</organism>
<dbReference type="STRING" id="247490.KSU1_D0114"/>
<dbReference type="GO" id="GO:0005886">
    <property type="term" value="C:plasma membrane"/>
    <property type="evidence" value="ECO:0007669"/>
    <property type="project" value="UniProtKB-SubCell"/>
</dbReference>
<proteinExistence type="inferred from homology"/>
<dbReference type="NCBIfam" id="TIGR00278">
    <property type="entry name" value="membrane protein insertion efficiency factor YidD"/>
    <property type="match status" value="1"/>
</dbReference>
<keyword evidence="3" id="KW-1185">Reference proteome</keyword>
<dbReference type="OrthoDB" id="9801753at2"/>
<accession>I3INX8</accession>
<dbReference type="eggNOG" id="COG0759">
    <property type="taxonomic scope" value="Bacteria"/>
</dbReference>
<dbReference type="PANTHER" id="PTHR33383">
    <property type="entry name" value="MEMBRANE PROTEIN INSERTION EFFICIENCY FACTOR-RELATED"/>
    <property type="match status" value="1"/>
</dbReference>
<protein>
    <recommendedName>
        <fullName evidence="1">Putative membrane protein insertion efficiency factor</fullName>
    </recommendedName>
</protein>
<keyword evidence="1" id="KW-1003">Cell membrane</keyword>
<dbReference type="EMBL" id="BAFH01000004">
    <property type="protein sequence ID" value="GAB63423.1"/>
    <property type="molecule type" value="Genomic_DNA"/>
</dbReference>
<dbReference type="Pfam" id="PF01809">
    <property type="entry name" value="YidD"/>
    <property type="match status" value="1"/>
</dbReference>
<evidence type="ECO:0000256" key="1">
    <source>
        <dbReference type="HAMAP-Rule" id="MF_00386"/>
    </source>
</evidence>
<comment type="subcellular location">
    <subcellularLocation>
        <location evidence="1">Cell membrane</location>
        <topology evidence="1">Peripheral membrane protein</topology>
        <orientation evidence="1">Cytoplasmic side</orientation>
    </subcellularLocation>
</comment>